<organism evidence="2 3">
    <name type="scientific">Dehalococcoides mccartyi</name>
    <dbReference type="NCBI Taxonomy" id="61435"/>
    <lineage>
        <taxon>Bacteria</taxon>
        <taxon>Bacillati</taxon>
        <taxon>Chloroflexota</taxon>
        <taxon>Dehalococcoidia</taxon>
        <taxon>Dehalococcoidales</taxon>
        <taxon>Dehalococcoidaceae</taxon>
        <taxon>Dehalococcoides</taxon>
    </lineage>
</organism>
<gene>
    <name evidence="2" type="ORF">VLL09_06670</name>
</gene>
<protein>
    <submittedName>
        <fullName evidence="2">DNA ligase</fullName>
    </submittedName>
</protein>
<dbReference type="RefSeq" id="WP_324664618.1">
    <property type="nucleotide sequence ID" value="NZ_CP141531.1"/>
</dbReference>
<dbReference type="GO" id="GO:0016874">
    <property type="term" value="F:ligase activity"/>
    <property type="evidence" value="ECO:0007669"/>
    <property type="project" value="UniProtKB-KW"/>
</dbReference>
<dbReference type="EMBL" id="CP141531">
    <property type="protein sequence ID" value="WRO07068.1"/>
    <property type="molecule type" value="Genomic_DNA"/>
</dbReference>
<accession>A0AB38Z8Z3</accession>
<feature type="region of interest" description="Disordered" evidence="1">
    <location>
        <begin position="32"/>
        <end position="53"/>
    </location>
</feature>
<keyword evidence="2" id="KW-0436">Ligase</keyword>
<proteinExistence type="predicted"/>
<evidence type="ECO:0000313" key="2">
    <source>
        <dbReference type="EMBL" id="WRO07068.1"/>
    </source>
</evidence>
<reference evidence="2" key="1">
    <citation type="submission" date="2023-12" db="EMBL/GenBank/DDBJ databases">
        <title>Isolation of organohalide respiring bacteria Dehalococcoides mccartyi strain GPTCE1 in groundwater collected near a chemical plant in Suzhou, China.</title>
        <authorList>
            <person name="Liu G."/>
        </authorList>
    </citation>
    <scope>NUCLEOTIDE SEQUENCE</scope>
    <source>
        <strain evidence="2">GPTCE1</strain>
    </source>
</reference>
<sequence>MSKMSELDLCIGELRNAAQSLTAVADSLSTLFDNSDNTEPEAKAPPSETKAKPVTLEQVRAVLAEKSRSGHTADVRDLLQKHGASKLSEIDPTKFEVLLEEASAIGLGEGEDE</sequence>
<dbReference type="Proteomes" id="UP001327986">
    <property type="component" value="Chromosome"/>
</dbReference>
<dbReference type="AlphaFoldDB" id="A0AB38Z8Z3"/>
<evidence type="ECO:0000256" key="1">
    <source>
        <dbReference type="SAM" id="MobiDB-lite"/>
    </source>
</evidence>
<name>A0AB38Z8Z3_9CHLR</name>
<evidence type="ECO:0000313" key="3">
    <source>
        <dbReference type="Proteomes" id="UP001327986"/>
    </source>
</evidence>